<reference evidence="1 2" key="1">
    <citation type="submission" date="2016-01" db="EMBL/GenBank/DDBJ databases">
        <title>High potential of lignocellulose degradation of a new Verrucomicrobia species.</title>
        <authorList>
            <person name="Wang Y."/>
            <person name="Shi Y."/>
            <person name="Qiu Z."/>
            <person name="Liu S."/>
            <person name="Yang H."/>
        </authorList>
    </citation>
    <scope>NUCLEOTIDE SEQUENCE [LARGE SCALE GENOMIC DNA]</scope>
    <source>
        <strain evidence="1 2">TSB47</strain>
    </source>
</reference>
<evidence type="ECO:0000313" key="2">
    <source>
        <dbReference type="Proteomes" id="UP000078486"/>
    </source>
</evidence>
<accession>A0A178IN68</accession>
<dbReference type="Proteomes" id="UP000078486">
    <property type="component" value="Unassembled WGS sequence"/>
</dbReference>
<organism evidence="1 2">
    <name type="scientific">Termitidicoccus mucosus</name>
    <dbReference type="NCBI Taxonomy" id="1184151"/>
    <lineage>
        <taxon>Bacteria</taxon>
        <taxon>Pseudomonadati</taxon>
        <taxon>Verrucomicrobiota</taxon>
        <taxon>Opitutia</taxon>
        <taxon>Opitutales</taxon>
        <taxon>Opitutaceae</taxon>
        <taxon>Termitidicoccus</taxon>
    </lineage>
</organism>
<sequence length="65" mass="7483">MEILRKTNINDYSKRKSVFMTKESAGDTVDHLTDPDADYWYWIEITLGNGRVITQGPVKAEFSTE</sequence>
<proteinExistence type="predicted"/>
<name>A0A178IN68_9BACT</name>
<dbReference type="AlphaFoldDB" id="A0A178IN68"/>
<evidence type="ECO:0000313" key="1">
    <source>
        <dbReference type="EMBL" id="OAM91141.1"/>
    </source>
</evidence>
<protein>
    <submittedName>
        <fullName evidence="1">Uncharacterized protein</fullName>
    </submittedName>
</protein>
<keyword evidence="2" id="KW-1185">Reference proteome</keyword>
<dbReference type="EMBL" id="LRRQ01000039">
    <property type="protein sequence ID" value="OAM91141.1"/>
    <property type="molecule type" value="Genomic_DNA"/>
</dbReference>
<gene>
    <name evidence="1" type="ORF">AW736_04480</name>
</gene>
<comment type="caution">
    <text evidence="1">The sequence shown here is derived from an EMBL/GenBank/DDBJ whole genome shotgun (WGS) entry which is preliminary data.</text>
</comment>